<dbReference type="EMBL" id="JASWJB010000356">
    <property type="protein sequence ID" value="KAK2591188.1"/>
    <property type="molecule type" value="Genomic_DNA"/>
</dbReference>
<evidence type="ECO:0000256" key="1">
    <source>
        <dbReference type="SAM" id="MobiDB-lite"/>
    </source>
</evidence>
<dbReference type="Pfam" id="PF20684">
    <property type="entry name" value="Fung_rhodopsin"/>
    <property type="match status" value="1"/>
</dbReference>
<proteinExistence type="predicted"/>
<dbReference type="Proteomes" id="UP001251528">
    <property type="component" value="Unassembled WGS sequence"/>
</dbReference>
<dbReference type="PANTHER" id="PTHR38794:SF1">
    <property type="entry name" value="INTEGRAL MEMBRANE PROTEIN"/>
    <property type="match status" value="1"/>
</dbReference>
<organism evidence="4 5">
    <name type="scientific">Conoideocrella luteorostrata</name>
    <dbReference type="NCBI Taxonomy" id="1105319"/>
    <lineage>
        <taxon>Eukaryota</taxon>
        <taxon>Fungi</taxon>
        <taxon>Dikarya</taxon>
        <taxon>Ascomycota</taxon>
        <taxon>Pezizomycotina</taxon>
        <taxon>Sordariomycetes</taxon>
        <taxon>Hypocreomycetidae</taxon>
        <taxon>Hypocreales</taxon>
        <taxon>Clavicipitaceae</taxon>
        <taxon>Conoideocrella</taxon>
    </lineage>
</organism>
<feature type="domain" description="Rhodopsin" evidence="3">
    <location>
        <begin position="34"/>
        <end position="266"/>
    </location>
</feature>
<dbReference type="InterPro" id="IPR049326">
    <property type="entry name" value="Rhodopsin_dom_fungi"/>
</dbReference>
<dbReference type="PANTHER" id="PTHR38794">
    <property type="entry name" value="INTEGRAL MEMBRANE PROTEIN"/>
    <property type="match status" value="1"/>
</dbReference>
<keyword evidence="2" id="KW-0472">Membrane</keyword>
<dbReference type="AlphaFoldDB" id="A0AAJ0CDP1"/>
<evidence type="ECO:0000256" key="2">
    <source>
        <dbReference type="SAM" id="Phobius"/>
    </source>
</evidence>
<evidence type="ECO:0000313" key="4">
    <source>
        <dbReference type="EMBL" id="KAK2591188.1"/>
    </source>
</evidence>
<feature type="transmembrane region" description="Helical" evidence="2">
    <location>
        <begin position="19"/>
        <end position="38"/>
    </location>
</feature>
<feature type="region of interest" description="Disordered" evidence="1">
    <location>
        <begin position="282"/>
        <end position="319"/>
    </location>
</feature>
<protein>
    <recommendedName>
        <fullName evidence="3">Rhodopsin domain-containing protein</fullName>
    </recommendedName>
</protein>
<gene>
    <name evidence="4" type="ORF">QQS21_011122</name>
</gene>
<comment type="caution">
    <text evidence="4">The sequence shown here is derived from an EMBL/GenBank/DDBJ whole genome shotgun (WGS) entry which is preliminary data.</text>
</comment>
<keyword evidence="2" id="KW-1133">Transmembrane helix</keyword>
<feature type="compositionally biased region" description="Polar residues" evidence="1">
    <location>
        <begin position="294"/>
        <end position="309"/>
    </location>
</feature>
<name>A0AAJ0CDP1_9HYPO</name>
<reference evidence="4" key="1">
    <citation type="submission" date="2023-06" db="EMBL/GenBank/DDBJ databases">
        <title>Conoideocrella luteorostrata (Hypocreales: Clavicipitaceae), a potential biocontrol fungus for elongate hemlock scale in United States Christmas tree production areas.</title>
        <authorList>
            <person name="Barrett H."/>
            <person name="Lovett B."/>
            <person name="Macias A.M."/>
            <person name="Stajich J.E."/>
            <person name="Kasson M.T."/>
        </authorList>
    </citation>
    <scope>NUCLEOTIDE SEQUENCE</scope>
    <source>
        <strain evidence="4">ARSEF 14590</strain>
    </source>
</reference>
<feature type="transmembrane region" description="Helical" evidence="2">
    <location>
        <begin position="204"/>
        <end position="225"/>
    </location>
</feature>
<feature type="transmembrane region" description="Helical" evidence="2">
    <location>
        <begin position="169"/>
        <end position="192"/>
    </location>
</feature>
<keyword evidence="2" id="KW-0812">Transmembrane</keyword>
<evidence type="ECO:0000313" key="5">
    <source>
        <dbReference type="Proteomes" id="UP001251528"/>
    </source>
</evidence>
<sequence length="391" mass="43043">MTTKQVEITDSNKSPLIQILVWMFLVIAVLAAIARIGTKLHMVKTLKTDDCLAMSATVVAVAQFITTIAQSDSGLGQHRVALDENQLSSILKCGYANDLLYITALGLAKVSSAATTINIAHRKHKTIIHGIGLVTLLWAATGLIVVLFQCQVPAPWDYLGRKCINRPLFWTYFCVVNIVTDLAIIAVMVENIRKIQTTWAKKALVISVFGSRILVAPAIGFQIAYADRSLTTNDPTFDMWQWSIIMALVQCLSILTICIPNLKPFLDSLESGQIRIDDLRRKGKSSSNGYGSYQRSGNKSGNLSSNHGNNAKGLRSNGALDTTASQRSKLFELVEIPKHRRANDTGNRTGVLASQDNTAWDCQSHTSQTILIQQTKTWHVDVETTRRDSSD</sequence>
<keyword evidence="5" id="KW-1185">Reference proteome</keyword>
<accession>A0AAJ0CDP1</accession>
<feature type="transmembrane region" description="Helical" evidence="2">
    <location>
        <begin position="240"/>
        <end position="259"/>
    </location>
</feature>
<evidence type="ECO:0000259" key="3">
    <source>
        <dbReference type="Pfam" id="PF20684"/>
    </source>
</evidence>
<feature type="transmembrane region" description="Helical" evidence="2">
    <location>
        <begin position="127"/>
        <end position="149"/>
    </location>
</feature>